<dbReference type="Proteomes" id="UP000276215">
    <property type="component" value="Unassembled WGS sequence"/>
</dbReference>
<accession>A0A3N4K4P1</accession>
<reference evidence="1 2" key="1">
    <citation type="journal article" date="2018" name="Nat. Ecol. Evol.">
        <title>Pezizomycetes genomes reveal the molecular basis of ectomycorrhizal truffle lifestyle.</title>
        <authorList>
            <person name="Murat C."/>
            <person name="Payen T."/>
            <person name="Noel B."/>
            <person name="Kuo A."/>
            <person name="Morin E."/>
            <person name="Chen J."/>
            <person name="Kohler A."/>
            <person name="Krizsan K."/>
            <person name="Balestrini R."/>
            <person name="Da Silva C."/>
            <person name="Montanini B."/>
            <person name="Hainaut M."/>
            <person name="Levati E."/>
            <person name="Barry K.W."/>
            <person name="Belfiori B."/>
            <person name="Cichocki N."/>
            <person name="Clum A."/>
            <person name="Dockter R.B."/>
            <person name="Fauchery L."/>
            <person name="Guy J."/>
            <person name="Iotti M."/>
            <person name="Le Tacon F."/>
            <person name="Lindquist E.A."/>
            <person name="Lipzen A."/>
            <person name="Malagnac F."/>
            <person name="Mello A."/>
            <person name="Molinier V."/>
            <person name="Miyauchi S."/>
            <person name="Poulain J."/>
            <person name="Riccioni C."/>
            <person name="Rubini A."/>
            <person name="Sitrit Y."/>
            <person name="Splivallo R."/>
            <person name="Traeger S."/>
            <person name="Wang M."/>
            <person name="Zifcakova L."/>
            <person name="Wipf D."/>
            <person name="Zambonelli A."/>
            <person name="Paolocci F."/>
            <person name="Nowrousian M."/>
            <person name="Ottonello S."/>
            <person name="Baldrian P."/>
            <person name="Spatafora J.W."/>
            <person name="Henrissat B."/>
            <person name="Nagy L.G."/>
            <person name="Aury J.M."/>
            <person name="Wincker P."/>
            <person name="Grigoriev I.V."/>
            <person name="Bonfante P."/>
            <person name="Martin F.M."/>
        </authorList>
    </citation>
    <scope>NUCLEOTIDE SEQUENCE [LARGE SCALE GENOMIC DNA]</scope>
    <source>
        <strain evidence="1 2">120613-1</strain>
    </source>
</reference>
<name>A0A3N4K4P1_9PEZI</name>
<proteinExistence type="predicted"/>
<dbReference type="AlphaFoldDB" id="A0A3N4K4P1"/>
<protein>
    <submittedName>
        <fullName evidence="1">Uncharacterized protein</fullName>
    </submittedName>
</protein>
<gene>
    <name evidence="1" type="ORF">L873DRAFT_799086</name>
</gene>
<keyword evidence="2" id="KW-1185">Reference proteome</keyword>
<sequence>MLSRKAKLPLAPEAKVCSRRTNERSRTPRANHHARACRAAYTVSNTHAEQHPRFPTVIMDNWCCFETPPPSYFFIFFYWRAICRADMDGLACHADKV</sequence>
<evidence type="ECO:0000313" key="1">
    <source>
        <dbReference type="EMBL" id="RPB05510.1"/>
    </source>
</evidence>
<organism evidence="1 2">
    <name type="scientific">Choiromyces venosus 120613-1</name>
    <dbReference type="NCBI Taxonomy" id="1336337"/>
    <lineage>
        <taxon>Eukaryota</taxon>
        <taxon>Fungi</taxon>
        <taxon>Dikarya</taxon>
        <taxon>Ascomycota</taxon>
        <taxon>Pezizomycotina</taxon>
        <taxon>Pezizomycetes</taxon>
        <taxon>Pezizales</taxon>
        <taxon>Tuberaceae</taxon>
        <taxon>Choiromyces</taxon>
    </lineage>
</organism>
<dbReference type="EMBL" id="ML120353">
    <property type="protein sequence ID" value="RPB05510.1"/>
    <property type="molecule type" value="Genomic_DNA"/>
</dbReference>
<evidence type="ECO:0000313" key="2">
    <source>
        <dbReference type="Proteomes" id="UP000276215"/>
    </source>
</evidence>